<sequence>MLVSKLIPSHLFGKTSWRGSRPASRYDAWPKPSFKQIRPAAALLGLIQIWHITGPDAMMIQITRPDASVTLE</sequence>
<organism evidence="1">
    <name type="scientific">marine metagenome</name>
    <dbReference type="NCBI Taxonomy" id="408172"/>
    <lineage>
        <taxon>unclassified sequences</taxon>
        <taxon>metagenomes</taxon>
        <taxon>ecological metagenomes</taxon>
    </lineage>
</organism>
<gene>
    <name evidence="1" type="ORF">METZ01_LOCUS36975</name>
</gene>
<name>A0A381QXI1_9ZZZZ</name>
<evidence type="ECO:0000313" key="1">
    <source>
        <dbReference type="EMBL" id="SUZ84121.1"/>
    </source>
</evidence>
<accession>A0A381QXI1</accession>
<dbReference type="AlphaFoldDB" id="A0A381QXI1"/>
<dbReference type="EMBL" id="UINC01001582">
    <property type="protein sequence ID" value="SUZ84121.1"/>
    <property type="molecule type" value="Genomic_DNA"/>
</dbReference>
<protein>
    <submittedName>
        <fullName evidence="1">Uncharacterized protein</fullName>
    </submittedName>
</protein>
<reference evidence="1" key="1">
    <citation type="submission" date="2018-05" db="EMBL/GenBank/DDBJ databases">
        <authorList>
            <person name="Lanie J.A."/>
            <person name="Ng W.-L."/>
            <person name="Kazmierczak K.M."/>
            <person name="Andrzejewski T.M."/>
            <person name="Davidsen T.M."/>
            <person name="Wayne K.J."/>
            <person name="Tettelin H."/>
            <person name="Glass J.I."/>
            <person name="Rusch D."/>
            <person name="Podicherti R."/>
            <person name="Tsui H.-C.T."/>
            <person name="Winkler M.E."/>
        </authorList>
    </citation>
    <scope>NUCLEOTIDE SEQUENCE</scope>
</reference>
<proteinExistence type="predicted"/>